<feature type="compositionally biased region" description="Low complexity" evidence="1">
    <location>
        <begin position="38"/>
        <end position="47"/>
    </location>
</feature>
<evidence type="ECO:0000313" key="2">
    <source>
        <dbReference type="EMBL" id="CAG9167853.1"/>
    </source>
</evidence>
<dbReference type="Proteomes" id="UP000721236">
    <property type="component" value="Unassembled WGS sequence"/>
</dbReference>
<evidence type="ECO:0008006" key="4">
    <source>
        <dbReference type="Google" id="ProtNLM"/>
    </source>
</evidence>
<feature type="compositionally biased region" description="Low complexity" evidence="1">
    <location>
        <begin position="55"/>
        <end position="64"/>
    </location>
</feature>
<proteinExistence type="predicted"/>
<keyword evidence="3" id="KW-1185">Reference proteome</keyword>
<organism evidence="2 3">
    <name type="scientific">Cupriavidus respiraculi</name>
    <dbReference type="NCBI Taxonomy" id="195930"/>
    <lineage>
        <taxon>Bacteria</taxon>
        <taxon>Pseudomonadati</taxon>
        <taxon>Pseudomonadota</taxon>
        <taxon>Betaproteobacteria</taxon>
        <taxon>Burkholderiales</taxon>
        <taxon>Burkholderiaceae</taxon>
        <taxon>Cupriavidus</taxon>
    </lineage>
</organism>
<dbReference type="Gene3D" id="4.10.430.10">
    <property type="entry name" value="Histone-like protein H-NS, C-terminal domain"/>
    <property type="match status" value="1"/>
</dbReference>
<evidence type="ECO:0000313" key="3">
    <source>
        <dbReference type="Proteomes" id="UP000721236"/>
    </source>
</evidence>
<dbReference type="SUPFAM" id="SSF81273">
    <property type="entry name" value="H-NS histone-like proteins"/>
    <property type="match status" value="1"/>
</dbReference>
<sequence>MSEFDEARQAAVAWIRERMDRHGLTLDDLEAAGCFDAASSASDDVGSSPPPPAPDAADAMQLAAPPAPGHAEPCAGTVLYRNALGQTWDGIGEPPDWLQRAVNAGQSMEFYRVE</sequence>
<comment type="caution">
    <text evidence="2">The sequence shown here is derived from an EMBL/GenBank/DDBJ whole genome shotgun (WGS) entry which is preliminary data.</text>
</comment>
<evidence type="ECO:0000256" key="1">
    <source>
        <dbReference type="SAM" id="MobiDB-lite"/>
    </source>
</evidence>
<reference evidence="2 3" key="1">
    <citation type="submission" date="2021-08" db="EMBL/GenBank/DDBJ databases">
        <authorList>
            <person name="Peeters C."/>
        </authorList>
    </citation>
    <scope>NUCLEOTIDE SEQUENCE [LARGE SCALE GENOMIC DNA]</scope>
    <source>
        <strain evidence="2 3">LMG 21510</strain>
    </source>
</reference>
<dbReference type="InterPro" id="IPR037150">
    <property type="entry name" value="H-NS_C_dom_sf"/>
</dbReference>
<accession>A0ABN7Y3A7</accession>
<feature type="region of interest" description="Disordered" evidence="1">
    <location>
        <begin position="38"/>
        <end position="70"/>
    </location>
</feature>
<gene>
    <name evidence="2" type="ORF">LMG21510_00877</name>
</gene>
<dbReference type="EMBL" id="CAJZAH010000001">
    <property type="protein sequence ID" value="CAG9167853.1"/>
    <property type="molecule type" value="Genomic_DNA"/>
</dbReference>
<dbReference type="RefSeq" id="WP_224039890.1">
    <property type="nucleotide sequence ID" value="NZ_CAJZAH010000001.1"/>
</dbReference>
<protein>
    <recommendedName>
        <fullName evidence="4">H-NS histone family protein</fullName>
    </recommendedName>
</protein>
<name>A0ABN7Y3A7_9BURK</name>